<evidence type="ECO:0000313" key="2">
    <source>
        <dbReference type="EMBL" id="KAK6331817.1"/>
    </source>
</evidence>
<comment type="caution">
    <text evidence="2">The sequence shown here is derived from an EMBL/GenBank/DDBJ whole genome shotgun (WGS) entry which is preliminary data.</text>
</comment>
<proteinExistence type="predicted"/>
<feature type="signal peptide" evidence="1">
    <location>
        <begin position="1"/>
        <end position="27"/>
    </location>
</feature>
<gene>
    <name evidence="2" type="ORF">TWF718_002358</name>
</gene>
<name>A0AAN8R9U4_9PEZI</name>
<feature type="chain" id="PRO_5042824696" evidence="1">
    <location>
        <begin position="28"/>
        <end position="141"/>
    </location>
</feature>
<evidence type="ECO:0000313" key="3">
    <source>
        <dbReference type="Proteomes" id="UP001313282"/>
    </source>
</evidence>
<sequence>MLEQGGTKNPVGLKFPWFAITFSLATAVALPDASLTERQITRVSNSSTSCPSPTTTQGFQWDTKSCTNTYFASWAFPIDKWVDPPKLNITVAGVPITATVDTGSTGLVASINLFPNVTFTKTVPTHIFYTSSHWLEEGYEE</sequence>
<dbReference type="Proteomes" id="UP001313282">
    <property type="component" value="Unassembled WGS sequence"/>
</dbReference>
<accession>A0AAN8R9U4</accession>
<dbReference type="EMBL" id="JAVHNR010000010">
    <property type="protein sequence ID" value="KAK6331817.1"/>
    <property type="molecule type" value="Genomic_DNA"/>
</dbReference>
<evidence type="ECO:0000256" key="1">
    <source>
        <dbReference type="SAM" id="SignalP"/>
    </source>
</evidence>
<reference evidence="2 3" key="1">
    <citation type="submission" date="2019-10" db="EMBL/GenBank/DDBJ databases">
        <authorList>
            <person name="Palmer J.M."/>
        </authorList>
    </citation>
    <scope>NUCLEOTIDE SEQUENCE [LARGE SCALE GENOMIC DNA]</scope>
    <source>
        <strain evidence="2 3">TWF718</strain>
    </source>
</reference>
<keyword evidence="3" id="KW-1185">Reference proteome</keyword>
<organism evidence="2 3">
    <name type="scientific">Orbilia javanica</name>
    <dbReference type="NCBI Taxonomy" id="47235"/>
    <lineage>
        <taxon>Eukaryota</taxon>
        <taxon>Fungi</taxon>
        <taxon>Dikarya</taxon>
        <taxon>Ascomycota</taxon>
        <taxon>Pezizomycotina</taxon>
        <taxon>Orbiliomycetes</taxon>
        <taxon>Orbiliales</taxon>
        <taxon>Orbiliaceae</taxon>
        <taxon>Orbilia</taxon>
    </lineage>
</organism>
<keyword evidence="1" id="KW-0732">Signal</keyword>
<dbReference type="AlphaFoldDB" id="A0AAN8R9U4"/>
<protein>
    <submittedName>
        <fullName evidence="2">Uncharacterized protein</fullName>
    </submittedName>
</protein>